<keyword evidence="1" id="KW-0378">Hydrolase</keyword>
<dbReference type="InterPro" id="IPR001375">
    <property type="entry name" value="Peptidase_S9_cat"/>
</dbReference>
<dbReference type="Pfam" id="PF00326">
    <property type="entry name" value="Peptidase_S9"/>
    <property type="match status" value="1"/>
</dbReference>
<dbReference type="PANTHER" id="PTHR42776">
    <property type="entry name" value="SERINE PEPTIDASE S9 FAMILY MEMBER"/>
    <property type="match status" value="1"/>
</dbReference>
<proteinExistence type="predicted"/>
<gene>
    <name evidence="4" type="ORF">IPZ78_09925</name>
</gene>
<dbReference type="Gene3D" id="2.130.10.120">
    <property type="entry name" value="Prolyl oligopeptidase, N-terminal domain"/>
    <property type="match status" value="1"/>
</dbReference>
<keyword evidence="5" id="KW-1185">Reference proteome</keyword>
<comment type="caution">
    <text evidence="4">The sequence shown here is derived from an EMBL/GenBank/DDBJ whole genome shotgun (WGS) entry which is preliminary data.</text>
</comment>
<dbReference type="RefSeq" id="WP_225553233.1">
    <property type="nucleotide sequence ID" value="NZ_JADEYP010000016.1"/>
</dbReference>
<keyword evidence="2" id="KW-0732">Signal</keyword>
<reference evidence="4" key="1">
    <citation type="submission" date="2020-10" db="EMBL/GenBank/DDBJ databases">
        <authorList>
            <person name="Lu T."/>
            <person name="Wang Q."/>
            <person name="Han X."/>
        </authorList>
    </citation>
    <scope>NUCLEOTIDE SEQUENCE</scope>
    <source>
        <strain evidence="4">WQ 366</strain>
    </source>
</reference>
<evidence type="ECO:0000256" key="1">
    <source>
        <dbReference type="ARBA" id="ARBA00022801"/>
    </source>
</evidence>
<dbReference type="SUPFAM" id="SSF82171">
    <property type="entry name" value="DPP6 N-terminal domain-like"/>
    <property type="match status" value="1"/>
</dbReference>
<dbReference type="Gene3D" id="3.40.50.1820">
    <property type="entry name" value="alpha/beta hydrolase"/>
    <property type="match status" value="1"/>
</dbReference>
<dbReference type="InterPro" id="IPR029058">
    <property type="entry name" value="AB_hydrolase_fold"/>
</dbReference>
<protein>
    <submittedName>
        <fullName evidence="4">S9 family peptidase</fullName>
    </submittedName>
</protein>
<dbReference type="Proteomes" id="UP001165302">
    <property type="component" value="Unassembled WGS sequence"/>
</dbReference>
<feature type="signal peptide" evidence="2">
    <location>
        <begin position="1"/>
        <end position="20"/>
    </location>
</feature>
<sequence length="974" mass="109195">MTKKSILFFACQLAWLTPFAQEVSKTLAWQDIPNWNYLRTNGATPSPDGKWLAYVSGPTQGDLTLTLRSTQDTSNFNYKIGGASTPIFFNQNAQYFSFFESPKFTEIKANEKSRRPSSKKLKIVALKDTASVSFDKVQSYSFSNEDSKWVAIRFEGQGAPASPMQASAGAKGSDLLLYNLATKKKYNLGNVSEYSFNKSGQYLAYIIDANGKNGNGIFLMDLNTGISNALNNDDATFSRLSWNKEGTAFALLKSKTDKKYKTPVYTLLGVKNIKAHNGDLFTYSGLDENQITAGYGISENATAYWSKDLKTIFFGVAKLEKAEEPKSTEKKIDDIAKADAKNAAAKDSIAAKKDSVQVVANTKQPTPAKKPVVNKKDLEKPDMIIWNWQDKRLQHAQKLQVQRDKNFTTMSAWQVDENKFVSLADSTIKSIALSPNQLVGYGFDFTPYEYEANLNGQSYGDLYIIDIKTGNKQLAFKKLYLNAMRGVRFSPNSDFLLLYIDGHYQVLNTKTLAITNITKNIPASFVDMLSDHNVEKVGINSYGFTADNKFVLLRDNFDLWKVSIDGKSATKLTDNWKDSKLTTAGFNNLYEDDDFIDLKKDQYFIVMNQATKQKGVALLPANGKKLQVLKLDDINFGGIRKPKNSNNLFYTIEKSNVAPEFFVSADKNLAQEKQLTNNTSDKQKGVLSAGSKLITYISDHGDTLQATLYLPANYVEGKSYPTITYIYERLTDEKNNYSQPTYPGGGFNRAMYTNNGYAVLMPDIKYKLNDPGMSAVACVVPAVKAAISTGIVDEKNVAIHGHSWGGYQTSFLITQTNIFKAAVAGAPLTNMISMYSLVYWNSGSSNQSIFESSQGRLTTGYWDNWDAYVRNSPIYHIKKVNTPLIIMHNDKDGAVDYTQGVEYYNSLRRLNKPVVMLTYNGENHGLVKEVNKKDYAVRMMEYFDYYLKGKPAPDWWAKGIDYIDLPKHLEDRAF</sequence>
<evidence type="ECO:0000256" key="2">
    <source>
        <dbReference type="SAM" id="SignalP"/>
    </source>
</evidence>
<dbReference type="PANTHER" id="PTHR42776:SF27">
    <property type="entry name" value="DIPEPTIDYL PEPTIDASE FAMILY MEMBER 6"/>
    <property type="match status" value="1"/>
</dbReference>
<evidence type="ECO:0000313" key="4">
    <source>
        <dbReference type="EMBL" id="MCA5005470.1"/>
    </source>
</evidence>
<name>A0ABS7Z9C8_9SPHI</name>
<accession>A0ABS7Z9C8</accession>
<dbReference type="SUPFAM" id="SSF53474">
    <property type="entry name" value="alpha/beta-Hydrolases"/>
    <property type="match status" value="1"/>
</dbReference>
<dbReference type="EMBL" id="JADEYP010000016">
    <property type="protein sequence ID" value="MCA5005470.1"/>
    <property type="molecule type" value="Genomic_DNA"/>
</dbReference>
<organism evidence="4 5">
    <name type="scientific">Sphingobacterium bovistauri</name>
    <dbReference type="NCBI Taxonomy" id="2781959"/>
    <lineage>
        <taxon>Bacteria</taxon>
        <taxon>Pseudomonadati</taxon>
        <taxon>Bacteroidota</taxon>
        <taxon>Sphingobacteriia</taxon>
        <taxon>Sphingobacteriales</taxon>
        <taxon>Sphingobacteriaceae</taxon>
        <taxon>Sphingobacterium</taxon>
    </lineage>
</organism>
<evidence type="ECO:0000313" key="5">
    <source>
        <dbReference type="Proteomes" id="UP001165302"/>
    </source>
</evidence>
<feature type="chain" id="PRO_5047370185" evidence="2">
    <location>
        <begin position="21"/>
        <end position="974"/>
    </location>
</feature>
<feature type="domain" description="Peptidase S9 prolyl oligopeptidase catalytic" evidence="3">
    <location>
        <begin position="780"/>
        <end position="949"/>
    </location>
</feature>
<evidence type="ECO:0000259" key="3">
    <source>
        <dbReference type="Pfam" id="PF00326"/>
    </source>
</evidence>